<keyword evidence="7 10" id="KW-0342">GTP-binding</keyword>
<dbReference type="Gene3D" id="3.20.20.70">
    <property type="entry name" value="Aldolase class I"/>
    <property type="match status" value="1"/>
</dbReference>
<comment type="similarity">
    <text evidence="10">Belongs to the radical SAM superfamily. MoaA family.</text>
</comment>
<dbReference type="InterPro" id="IPR050105">
    <property type="entry name" value="MoCo_biosynth_MoaA/MoaC"/>
</dbReference>
<proteinExistence type="inferred from homology"/>
<feature type="binding site" evidence="10">
    <location>
        <begin position="291"/>
        <end position="293"/>
    </location>
    <ligand>
        <name>GTP</name>
        <dbReference type="ChEBI" id="CHEBI:37565"/>
    </ligand>
</feature>
<sequence>MTVTPVVIGRRPVPLADAGDATTGPLLDGFGRVHRDLRISLTDRCSLRCTYCMPEQGMEWLARSSILTLDEIEHVARVAAAAGITTLRLTGGEPLLRPDIVEVVRRLGRIVGIDGEPLELTMTTNGIRLEEMLPDLVDAGLRRLNISIDTIDRERFRALTRRDRLDDVLAGIRAAQASGLRPLKLNAVAMRGVNDHEIVELVEFAIAHDAQLRFIEQMPLDAGHTWDRTTMVTREEILAALEERWTLTPVLGRGGAPAERWTLGSTASDGEPHTVGVIASVTAPFCGDCDRLRLTADGQLRNCLFSTSEYDLLPVLRGDDASDAAIDRVLRACIRGKLPGHAIDDPSFLQPSRGMNAIGG</sequence>
<dbReference type="Proteomes" id="UP001501599">
    <property type="component" value="Unassembled WGS sequence"/>
</dbReference>
<keyword evidence="8 10" id="KW-0501">Molybdenum cofactor biosynthesis</keyword>
<dbReference type="SFLD" id="SFLDS00029">
    <property type="entry name" value="Radical_SAM"/>
    <property type="match status" value="1"/>
</dbReference>
<comment type="pathway">
    <text evidence="10">Cofactor biosynthesis; molybdopterin biosynthesis.</text>
</comment>
<keyword evidence="3 10" id="KW-0479">Metal-binding</keyword>
<dbReference type="NCBIfam" id="TIGR02666">
    <property type="entry name" value="moaA"/>
    <property type="match status" value="1"/>
</dbReference>
<dbReference type="PROSITE" id="PS51918">
    <property type="entry name" value="RADICAL_SAM"/>
    <property type="match status" value="1"/>
</dbReference>
<dbReference type="CDD" id="cd21117">
    <property type="entry name" value="Twitch_MoaA"/>
    <property type="match status" value="1"/>
</dbReference>
<feature type="binding site" evidence="10">
    <location>
        <position position="184"/>
    </location>
    <ligand>
        <name>GTP</name>
        <dbReference type="ChEBI" id="CHEBI:37565"/>
    </ligand>
</feature>
<evidence type="ECO:0000256" key="5">
    <source>
        <dbReference type="ARBA" id="ARBA00023004"/>
    </source>
</evidence>
<evidence type="ECO:0000313" key="13">
    <source>
        <dbReference type="Proteomes" id="UP001501599"/>
    </source>
</evidence>
<feature type="domain" description="Radical SAM core" evidence="11">
    <location>
        <begin position="29"/>
        <end position="258"/>
    </location>
</feature>
<dbReference type="InterPro" id="IPR006638">
    <property type="entry name" value="Elp3/MiaA/NifB-like_rSAM"/>
</dbReference>
<evidence type="ECO:0000256" key="2">
    <source>
        <dbReference type="ARBA" id="ARBA00022691"/>
    </source>
</evidence>
<evidence type="ECO:0000259" key="11">
    <source>
        <dbReference type="PROSITE" id="PS51918"/>
    </source>
</evidence>
<reference evidence="12 13" key="1">
    <citation type="journal article" date="2019" name="Int. J. Syst. Evol. Microbiol.">
        <title>The Global Catalogue of Microorganisms (GCM) 10K type strain sequencing project: providing services to taxonomists for standard genome sequencing and annotation.</title>
        <authorList>
            <consortium name="The Broad Institute Genomics Platform"/>
            <consortium name="The Broad Institute Genome Sequencing Center for Infectious Disease"/>
            <person name="Wu L."/>
            <person name="Ma J."/>
        </authorList>
    </citation>
    <scope>NUCLEOTIDE SEQUENCE [LARGE SCALE GENOMIC DNA]</scope>
    <source>
        <strain evidence="12 13">JCM 16026</strain>
    </source>
</reference>
<dbReference type="PANTHER" id="PTHR22960">
    <property type="entry name" value="MOLYBDOPTERIN COFACTOR SYNTHESIS PROTEIN A"/>
    <property type="match status" value="1"/>
</dbReference>
<dbReference type="InterPro" id="IPR013483">
    <property type="entry name" value="MoaA"/>
</dbReference>
<dbReference type="PANTHER" id="PTHR22960:SF0">
    <property type="entry name" value="MOLYBDENUM COFACTOR BIOSYNTHESIS PROTEIN 1"/>
    <property type="match status" value="1"/>
</dbReference>
<accession>A0ABN3ANM6</accession>
<name>A0ABN3ANM6_9MICO</name>
<evidence type="ECO:0000256" key="4">
    <source>
        <dbReference type="ARBA" id="ARBA00022741"/>
    </source>
</evidence>
<comment type="function">
    <text evidence="10">Catalyzes the cyclization of GTP to (8S)-3',8-cyclo-7,8-dihydroguanosine 5'-triphosphate.</text>
</comment>
<organism evidence="12 13">
    <name type="scientific">Agrococcus versicolor</name>
    <dbReference type="NCBI Taxonomy" id="501482"/>
    <lineage>
        <taxon>Bacteria</taxon>
        <taxon>Bacillati</taxon>
        <taxon>Actinomycetota</taxon>
        <taxon>Actinomycetes</taxon>
        <taxon>Micrococcales</taxon>
        <taxon>Microbacteriaceae</taxon>
        <taxon>Agrococcus</taxon>
    </lineage>
</organism>
<feature type="binding site" evidence="10">
    <location>
        <position position="286"/>
    </location>
    <ligand>
        <name>[4Fe-4S] cluster</name>
        <dbReference type="ChEBI" id="CHEBI:49883"/>
        <label>2</label>
        <note>4Fe-4S-substrate</note>
    </ligand>
</feature>
<feature type="binding site" evidence="10">
    <location>
        <position position="303"/>
    </location>
    <ligand>
        <name>[4Fe-4S] cluster</name>
        <dbReference type="ChEBI" id="CHEBI:49883"/>
        <label>2</label>
        <note>4Fe-4S-substrate</note>
    </ligand>
</feature>
<dbReference type="InterPro" id="IPR058240">
    <property type="entry name" value="rSAM_sf"/>
</dbReference>
<dbReference type="InterPro" id="IPR007197">
    <property type="entry name" value="rSAM"/>
</dbReference>
<evidence type="ECO:0000256" key="10">
    <source>
        <dbReference type="HAMAP-Rule" id="MF_01225"/>
    </source>
</evidence>
<dbReference type="InterPro" id="IPR010505">
    <property type="entry name" value="MoaA_twitch"/>
</dbReference>
<evidence type="ECO:0000256" key="9">
    <source>
        <dbReference type="ARBA" id="ARBA00023239"/>
    </source>
</evidence>
<evidence type="ECO:0000256" key="7">
    <source>
        <dbReference type="ARBA" id="ARBA00023134"/>
    </source>
</evidence>
<comment type="catalytic activity">
    <reaction evidence="10">
        <text>GTP + AH2 + S-adenosyl-L-methionine = (8S)-3',8-cyclo-7,8-dihydroguanosine 5'-triphosphate + 5'-deoxyadenosine + L-methionine + A + H(+)</text>
        <dbReference type="Rhea" id="RHEA:49576"/>
        <dbReference type="ChEBI" id="CHEBI:13193"/>
        <dbReference type="ChEBI" id="CHEBI:15378"/>
        <dbReference type="ChEBI" id="CHEBI:17319"/>
        <dbReference type="ChEBI" id="CHEBI:17499"/>
        <dbReference type="ChEBI" id="CHEBI:37565"/>
        <dbReference type="ChEBI" id="CHEBI:57844"/>
        <dbReference type="ChEBI" id="CHEBI:59789"/>
        <dbReference type="ChEBI" id="CHEBI:131766"/>
        <dbReference type="EC" id="4.1.99.22"/>
    </reaction>
</comment>
<protein>
    <recommendedName>
        <fullName evidence="10">GTP 3',8-cyclase</fullName>
        <ecNumber evidence="10">4.1.99.22</ecNumber>
    </recommendedName>
    <alternativeName>
        <fullName evidence="10">Molybdenum cofactor biosynthesis protein A</fullName>
    </alternativeName>
</protein>
<dbReference type="EC" id="4.1.99.22" evidence="10"/>
<gene>
    <name evidence="10 12" type="primary">moaA</name>
    <name evidence="12" type="ORF">GCM10009846_12130</name>
</gene>
<dbReference type="EMBL" id="BAAAQT010000005">
    <property type="protein sequence ID" value="GAA2172793.1"/>
    <property type="molecule type" value="Genomic_DNA"/>
</dbReference>
<feature type="binding site" evidence="10">
    <location>
        <position position="51"/>
    </location>
    <ligand>
        <name>S-adenosyl-L-methionine</name>
        <dbReference type="ChEBI" id="CHEBI:59789"/>
    </ligand>
</feature>
<dbReference type="SFLD" id="SFLDG01386">
    <property type="entry name" value="main_SPASM_domain-containing"/>
    <property type="match status" value="1"/>
</dbReference>
<dbReference type="Pfam" id="PF06463">
    <property type="entry name" value="Mob_synth_C"/>
    <property type="match status" value="1"/>
</dbReference>
<dbReference type="SUPFAM" id="SSF102114">
    <property type="entry name" value="Radical SAM enzymes"/>
    <property type="match status" value="1"/>
</dbReference>
<dbReference type="Pfam" id="PF04055">
    <property type="entry name" value="Radical_SAM"/>
    <property type="match status" value="1"/>
</dbReference>
<feature type="binding site" evidence="10">
    <location>
        <position position="88"/>
    </location>
    <ligand>
        <name>GTP</name>
        <dbReference type="ChEBI" id="CHEBI:37565"/>
    </ligand>
</feature>
<comment type="cofactor">
    <cofactor evidence="10">
        <name>[4Fe-4S] cluster</name>
        <dbReference type="ChEBI" id="CHEBI:49883"/>
    </cofactor>
    <text evidence="10">Binds 2 [4Fe-4S] clusters. Binds 1 [4Fe-4S] cluster coordinated with 3 cysteines and an exchangeable S-adenosyl-L-methionine and 1 [4Fe-4S] cluster coordinated with 3 cysteines and the GTP-derived substrate.</text>
</comment>
<feature type="binding site" evidence="10">
    <location>
        <position position="92"/>
    </location>
    <ligand>
        <name>S-adenosyl-L-methionine</name>
        <dbReference type="ChEBI" id="CHEBI:59789"/>
    </ligand>
</feature>
<keyword evidence="5 10" id="KW-0408">Iron</keyword>
<keyword evidence="9 10" id="KW-0456">Lyase</keyword>
<keyword evidence="6 10" id="KW-0411">Iron-sulfur</keyword>
<feature type="binding site" evidence="10">
    <location>
        <position position="49"/>
    </location>
    <ligand>
        <name>[4Fe-4S] cluster</name>
        <dbReference type="ChEBI" id="CHEBI:49883"/>
        <label>1</label>
        <note>4Fe-4S-S-AdoMet</note>
    </ligand>
</feature>
<keyword evidence="4 10" id="KW-0547">Nucleotide-binding</keyword>
<feature type="binding site" evidence="10">
    <location>
        <position position="289"/>
    </location>
    <ligand>
        <name>[4Fe-4S] cluster</name>
        <dbReference type="ChEBI" id="CHEBI:49883"/>
        <label>2</label>
        <note>4Fe-4S-substrate</note>
    </ligand>
</feature>
<evidence type="ECO:0000313" key="12">
    <source>
        <dbReference type="EMBL" id="GAA2172793.1"/>
    </source>
</evidence>
<dbReference type="SFLD" id="SFLDG01383">
    <property type="entry name" value="cyclic_pyranopterin_phosphate"/>
    <property type="match status" value="1"/>
</dbReference>
<feature type="binding site" evidence="10">
    <location>
        <position position="38"/>
    </location>
    <ligand>
        <name>GTP</name>
        <dbReference type="ChEBI" id="CHEBI:37565"/>
    </ligand>
</feature>
<evidence type="ECO:0000256" key="8">
    <source>
        <dbReference type="ARBA" id="ARBA00023150"/>
    </source>
</evidence>
<feature type="binding site" evidence="10">
    <location>
        <position position="123"/>
    </location>
    <ligand>
        <name>GTP</name>
        <dbReference type="ChEBI" id="CHEBI:37565"/>
    </ligand>
</feature>
<feature type="binding site" evidence="10">
    <location>
        <position position="45"/>
    </location>
    <ligand>
        <name>[4Fe-4S] cluster</name>
        <dbReference type="ChEBI" id="CHEBI:49883"/>
        <label>1</label>
        <note>4Fe-4S-S-AdoMet</note>
    </ligand>
</feature>
<feature type="binding site" evidence="10">
    <location>
        <position position="147"/>
    </location>
    <ligand>
        <name>S-adenosyl-L-methionine</name>
        <dbReference type="ChEBI" id="CHEBI:59789"/>
    </ligand>
</feature>
<dbReference type="InterPro" id="IPR013785">
    <property type="entry name" value="Aldolase_TIM"/>
</dbReference>
<dbReference type="RefSeq" id="WP_344341562.1">
    <property type="nucleotide sequence ID" value="NZ_BAAAQT010000005.1"/>
</dbReference>
<dbReference type="SFLD" id="SFLDG01067">
    <property type="entry name" value="SPASM/twitch_domain_containing"/>
    <property type="match status" value="1"/>
</dbReference>
<comment type="caution">
    <text evidence="12">The sequence shown here is derived from an EMBL/GenBank/DDBJ whole genome shotgun (WGS) entry which is preliminary data.</text>
</comment>
<feature type="binding site" evidence="10">
    <location>
        <position position="218"/>
    </location>
    <ligand>
        <name>S-adenosyl-L-methionine</name>
        <dbReference type="ChEBI" id="CHEBI:59789"/>
    </ligand>
</feature>
<keyword evidence="13" id="KW-1185">Reference proteome</keyword>
<dbReference type="HAMAP" id="MF_01225_B">
    <property type="entry name" value="MoaA_B"/>
    <property type="match status" value="1"/>
</dbReference>
<dbReference type="CDD" id="cd01335">
    <property type="entry name" value="Radical_SAM"/>
    <property type="match status" value="1"/>
</dbReference>
<evidence type="ECO:0000256" key="1">
    <source>
        <dbReference type="ARBA" id="ARBA00022485"/>
    </source>
</evidence>
<keyword evidence="2 10" id="KW-0949">S-adenosyl-L-methionine</keyword>
<comment type="subunit">
    <text evidence="10">Monomer and homodimer.</text>
</comment>
<evidence type="ECO:0000256" key="3">
    <source>
        <dbReference type="ARBA" id="ARBA00022723"/>
    </source>
</evidence>
<feature type="binding site" evidence="10">
    <location>
        <position position="52"/>
    </location>
    <ligand>
        <name>[4Fe-4S] cluster</name>
        <dbReference type="ChEBI" id="CHEBI:49883"/>
        <label>1</label>
        <note>4Fe-4S-S-AdoMet</note>
    </ligand>
</feature>
<dbReference type="SMART" id="SM00729">
    <property type="entry name" value="Elp3"/>
    <property type="match status" value="1"/>
</dbReference>
<dbReference type="InterPro" id="IPR040064">
    <property type="entry name" value="MoaA-like"/>
</dbReference>
<keyword evidence="1 10" id="KW-0004">4Fe-4S</keyword>
<evidence type="ECO:0000256" key="6">
    <source>
        <dbReference type="ARBA" id="ARBA00023014"/>
    </source>
</evidence>